<name>A0A5B0PMS6_PUCGR</name>
<evidence type="ECO:0000313" key="1">
    <source>
        <dbReference type="EMBL" id="KAA1101954.1"/>
    </source>
</evidence>
<dbReference type="EMBL" id="VSWC01000053">
    <property type="protein sequence ID" value="KAA1101954.1"/>
    <property type="molecule type" value="Genomic_DNA"/>
</dbReference>
<evidence type="ECO:0000313" key="2">
    <source>
        <dbReference type="Proteomes" id="UP000324748"/>
    </source>
</evidence>
<gene>
    <name evidence="1" type="ORF">PGT21_034175</name>
</gene>
<organism evidence="1 2">
    <name type="scientific">Puccinia graminis f. sp. tritici</name>
    <dbReference type="NCBI Taxonomy" id="56615"/>
    <lineage>
        <taxon>Eukaryota</taxon>
        <taxon>Fungi</taxon>
        <taxon>Dikarya</taxon>
        <taxon>Basidiomycota</taxon>
        <taxon>Pucciniomycotina</taxon>
        <taxon>Pucciniomycetes</taxon>
        <taxon>Pucciniales</taxon>
        <taxon>Pucciniaceae</taxon>
        <taxon>Puccinia</taxon>
    </lineage>
</organism>
<dbReference type="AlphaFoldDB" id="A0A5B0PMS6"/>
<comment type="caution">
    <text evidence="1">The sequence shown here is derived from an EMBL/GenBank/DDBJ whole genome shotgun (WGS) entry which is preliminary data.</text>
</comment>
<dbReference type="Proteomes" id="UP000324748">
    <property type="component" value="Unassembled WGS sequence"/>
</dbReference>
<accession>A0A5B0PMS6</accession>
<sequence length="159" mass="18304">MGLWRLGGRKIGLWEPTLWGLGLGKVLFGMGTVDQEELRGALTARKKLSRVALHPYTLCQGISLRHKRCMDQSVVWQRRAPSHVMFCSGHQRHTPSVFKRHKNHVYRTLKARIRRDLWQQPAGGGTYNMGYKMQLVSEFNPHSPSTNSHCVFLFLHKTL</sequence>
<keyword evidence="2" id="KW-1185">Reference proteome</keyword>
<proteinExistence type="predicted"/>
<reference evidence="1 2" key="1">
    <citation type="submission" date="2019-05" db="EMBL/GenBank/DDBJ databases">
        <title>Emergence of the Ug99 lineage of the wheat stem rust pathogen through somatic hybridization.</title>
        <authorList>
            <person name="Li F."/>
            <person name="Upadhyaya N.M."/>
            <person name="Sperschneider J."/>
            <person name="Matny O."/>
            <person name="Nguyen-Phuc H."/>
            <person name="Mago R."/>
            <person name="Raley C."/>
            <person name="Miller M.E."/>
            <person name="Silverstein K.A.T."/>
            <person name="Henningsen E."/>
            <person name="Hirsch C.D."/>
            <person name="Visser B."/>
            <person name="Pretorius Z.A."/>
            <person name="Steffenson B.J."/>
            <person name="Schwessinger B."/>
            <person name="Dodds P.N."/>
            <person name="Figueroa M."/>
        </authorList>
    </citation>
    <scope>NUCLEOTIDE SEQUENCE [LARGE SCALE GENOMIC DNA]</scope>
    <source>
        <strain evidence="1">21-0</strain>
    </source>
</reference>
<protein>
    <submittedName>
        <fullName evidence="1">Uncharacterized protein</fullName>
    </submittedName>
</protein>